<dbReference type="eggNOG" id="KOG1688">
    <property type="taxonomic scope" value="Eukaryota"/>
</dbReference>
<evidence type="ECO:0000256" key="2">
    <source>
        <dbReference type="ARBA" id="ARBA00006070"/>
    </source>
</evidence>
<feature type="transmembrane region" description="Helical" evidence="7">
    <location>
        <begin position="35"/>
        <end position="54"/>
    </location>
</feature>
<comment type="similarity">
    <text evidence="2 6">Belongs to the RER1 family.</text>
</comment>
<accession>A0A0D3KLP2</accession>
<reference evidence="8" key="2">
    <citation type="submission" date="2024-10" db="UniProtKB">
        <authorList>
            <consortium name="EnsemblProtists"/>
        </authorList>
    </citation>
    <scope>IDENTIFICATION</scope>
</reference>
<dbReference type="AlphaFoldDB" id="A0A0D3KLP2"/>
<evidence type="ECO:0000256" key="5">
    <source>
        <dbReference type="ARBA" id="ARBA00023136"/>
    </source>
</evidence>
<comment type="function">
    <text evidence="6">Involved in the retrieval of endoplasmic reticulum membrane proteins from the early Golgi compartment.</text>
</comment>
<name>A0A0D3KLP2_EMIH1</name>
<evidence type="ECO:0000256" key="6">
    <source>
        <dbReference type="PIRNR" id="PIRNR016013"/>
    </source>
</evidence>
<keyword evidence="5 6" id="KW-0472">Membrane</keyword>
<comment type="subcellular location">
    <subcellularLocation>
        <location evidence="1">Membrane</location>
        <topology evidence="1">Multi-pass membrane protein</topology>
    </subcellularLocation>
</comment>
<dbReference type="GO" id="GO:0005783">
    <property type="term" value="C:endoplasmic reticulum"/>
    <property type="evidence" value="ECO:0007669"/>
    <property type="project" value="GOC"/>
</dbReference>
<keyword evidence="3 7" id="KW-0812">Transmembrane</keyword>
<dbReference type="EnsemblProtists" id="EOD36677">
    <property type="protein sequence ID" value="EOD36677"/>
    <property type="gene ID" value="EMIHUDRAFT_70641"/>
</dbReference>
<keyword evidence="4 7" id="KW-1133">Transmembrane helix</keyword>
<dbReference type="InterPro" id="IPR004932">
    <property type="entry name" value="Rer1"/>
</dbReference>
<evidence type="ECO:0000313" key="9">
    <source>
        <dbReference type="Proteomes" id="UP000013827"/>
    </source>
</evidence>
<evidence type="ECO:0000256" key="3">
    <source>
        <dbReference type="ARBA" id="ARBA00022692"/>
    </source>
</evidence>
<feature type="transmembrane region" description="Helical" evidence="7">
    <location>
        <begin position="61"/>
        <end position="80"/>
    </location>
</feature>
<dbReference type="PANTHER" id="PTHR10743:SF0">
    <property type="entry name" value="PROTEIN RER1"/>
    <property type="match status" value="1"/>
</dbReference>
<sequence length="182" mass="21180">MYDEVELDEGGVGKMQAGFSRTWQIWMDKAAPHTAPRWAATVFIMLAYCLRVYLINGWYIITYGLGIYALNLLIGFLSPATDPETEGPTLPTSKDDEFRPFVRRLPEFKFWRAFCVAFCMTFFSLFNIPVFWPILLMYFFALFFLTMKRQIKHMIKYKYVPFSFGKAKYKGKEGEGGSRSAE</sequence>
<feature type="transmembrane region" description="Helical" evidence="7">
    <location>
        <begin position="111"/>
        <end position="144"/>
    </location>
</feature>
<dbReference type="KEGG" id="ehx:EMIHUDRAFT_70641"/>
<dbReference type="RefSeq" id="XP_005789106.1">
    <property type="nucleotide sequence ID" value="XM_005789049.1"/>
</dbReference>
<dbReference type="PaxDb" id="2903-EOD36677"/>
<dbReference type="OMA" id="IDKWIMH"/>
<dbReference type="GeneID" id="17281947"/>
<organism evidence="8 9">
    <name type="scientific">Emiliania huxleyi (strain CCMP1516)</name>
    <dbReference type="NCBI Taxonomy" id="280463"/>
    <lineage>
        <taxon>Eukaryota</taxon>
        <taxon>Haptista</taxon>
        <taxon>Haptophyta</taxon>
        <taxon>Prymnesiophyceae</taxon>
        <taxon>Isochrysidales</taxon>
        <taxon>Noelaerhabdaceae</taxon>
        <taxon>Emiliania</taxon>
    </lineage>
</organism>
<dbReference type="GO" id="GO:0000139">
    <property type="term" value="C:Golgi membrane"/>
    <property type="evidence" value="ECO:0007669"/>
    <property type="project" value="TreeGrafter"/>
</dbReference>
<evidence type="ECO:0000313" key="8">
    <source>
        <dbReference type="EnsemblProtists" id="EOD36677"/>
    </source>
</evidence>
<keyword evidence="9" id="KW-1185">Reference proteome</keyword>
<dbReference type="Proteomes" id="UP000013827">
    <property type="component" value="Unassembled WGS sequence"/>
</dbReference>
<dbReference type="STRING" id="2903.R1DNW9"/>
<dbReference type="GO" id="GO:0006890">
    <property type="term" value="P:retrograde vesicle-mediated transport, Golgi to endoplasmic reticulum"/>
    <property type="evidence" value="ECO:0007669"/>
    <property type="project" value="TreeGrafter"/>
</dbReference>
<dbReference type="PANTHER" id="PTHR10743">
    <property type="entry name" value="PROTEIN RER1"/>
    <property type="match status" value="1"/>
</dbReference>
<evidence type="ECO:0000256" key="1">
    <source>
        <dbReference type="ARBA" id="ARBA00004141"/>
    </source>
</evidence>
<reference evidence="9" key="1">
    <citation type="journal article" date="2013" name="Nature">
        <title>Pan genome of the phytoplankton Emiliania underpins its global distribution.</title>
        <authorList>
            <person name="Read B.A."/>
            <person name="Kegel J."/>
            <person name="Klute M.J."/>
            <person name="Kuo A."/>
            <person name="Lefebvre S.C."/>
            <person name="Maumus F."/>
            <person name="Mayer C."/>
            <person name="Miller J."/>
            <person name="Monier A."/>
            <person name="Salamov A."/>
            <person name="Young J."/>
            <person name="Aguilar M."/>
            <person name="Claverie J.M."/>
            <person name="Frickenhaus S."/>
            <person name="Gonzalez K."/>
            <person name="Herman E.K."/>
            <person name="Lin Y.C."/>
            <person name="Napier J."/>
            <person name="Ogata H."/>
            <person name="Sarno A.F."/>
            <person name="Shmutz J."/>
            <person name="Schroeder D."/>
            <person name="de Vargas C."/>
            <person name="Verret F."/>
            <person name="von Dassow P."/>
            <person name="Valentin K."/>
            <person name="Van de Peer Y."/>
            <person name="Wheeler G."/>
            <person name="Dacks J.B."/>
            <person name="Delwiche C.F."/>
            <person name="Dyhrman S.T."/>
            <person name="Glockner G."/>
            <person name="John U."/>
            <person name="Richards T."/>
            <person name="Worden A.Z."/>
            <person name="Zhang X."/>
            <person name="Grigoriev I.V."/>
            <person name="Allen A.E."/>
            <person name="Bidle K."/>
            <person name="Borodovsky M."/>
            <person name="Bowler C."/>
            <person name="Brownlee C."/>
            <person name="Cock J.M."/>
            <person name="Elias M."/>
            <person name="Gladyshev V.N."/>
            <person name="Groth M."/>
            <person name="Guda C."/>
            <person name="Hadaegh A."/>
            <person name="Iglesias-Rodriguez M.D."/>
            <person name="Jenkins J."/>
            <person name="Jones B.M."/>
            <person name="Lawson T."/>
            <person name="Leese F."/>
            <person name="Lindquist E."/>
            <person name="Lobanov A."/>
            <person name="Lomsadze A."/>
            <person name="Malik S.B."/>
            <person name="Marsh M.E."/>
            <person name="Mackinder L."/>
            <person name="Mock T."/>
            <person name="Mueller-Roeber B."/>
            <person name="Pagarete A."/>
            <person name="Parker M."/>
            <person name="Probert I."/>
            <person name="Quesneville H."/>
            <person name="Raines C."/>
            <person name="Rensing S.A."/>
            <person name="Riano-Pachon D.M."/>
            <person name="Richier S."/>
            <person name="Rokitta S."/>
            <person name="Shiraiwa Y."/>
            <person name="Soanes D.M."/>
            <person name="van der Giezen M."/>
            <person name="Wahlund T.M."/>
            <person name="Williams B."/>
            <person name="Wilson W."/>
            <person name="Wolfe G."/>
            <person name="Wurch L.L."/>
        </authorList>
    </citation>
    <scope>NUCLEOTIDE SEQUENCE</scope>
</reference>
<evidence type="ECO:0000256" key="7">
    <source>
        <dbReference type="SAM" id="Phobius"/>
    </source>
</evidence>
<evidence type="ECO:0000256" key="4">
    <source>
        <dbReference type="ARBA" id="ARBA00022989"/>
    </source>
</evidence>
<dbReference type="HOGENOM" id="CLU_074889_1_0_1"/>
<dbReference type="PIRSF" id="PIRSF016013">
    <property type="entry name" value="AtER_Rer1p"/>
    <property type="match status" value="1"/>
</dbReference>
<dbReference type="GO" id="GO:0006621">
    <property type="term" value="P:protein retention in ER lumen"/>
    <property type="evidence" value="ECO:0007669"/>
    <property type="project" value="TreeGrafter"/>
</dbReference>
<dbReference type="Pfam" id="PF03248">
    <property type="entry name" value="Rer1"/>
    <property type="match status" value="1"/>
</dbReference>
<proteinExistence type="inferred from homology"/>
<protein>
    <recommendedName>
        <fullName evidence="6">Protein RER1</fullName>
    </recommendedName>
</protein>